<organism evidence="2">
    <name type="scientific">viral metagenome</name>
    <dbReference type="NCBI Taxonomy" id="1070528"/>
    <lineage>
        <taxon>unclassified sequences</taxon>
        <taxon>metagenomes</taxon>
        <taxon>organismal metagenomes</taxon>
    </lineage>
</organism>
<sequence>MLFQLIITLFIILNIYFIFNLYLIDINSSLKLAKNINELKLQLYNKHPVLISLPKEINLDNLNLDHCYKNIDKFNNLEINNKINFDPILLNSNLLCNFKYSLSNFLKKDIISFKKCLNNYHIISCLNGDDFYIYLLHPKYKDLKHDEALKYSEKVLVKPYDILIIPFGWKYLQEINNKTINYHIDIDNYFTFIHNSILNKI</sequence>
<proteinExistence type="predicted"/>
<keyword evidence="1" id="KW-1133">Transmembrane helix</keyword>
<dbReference type="AlphaFoldDB" id="A0A6C0C5I2"/>
<dbReference type="EMBL" id="MN739345">
    <property type="protein sequence ID" value="QHS99616.1"/>
    <property type="molecule type" value="Genomic_DNA"/>
</dbReference>
<name>A0A6C0C5I2_9ZZZZ</name>
<feature type="transmembrane region" description="Helical" evidence="1">
    <location>
        <begin position="6"/>
        <end position="24"/>
    </location>
</feature>
<reference evidence="2" key="1">
    <citation type="journal article" date="2020" name="Nature">
        <title>Giant virus diversity and host interactions through global metagenomics.</title>
        <authorList>
            <person name="Schulz F."/>
            <person name="Roux S."/>
            <person name="Paez-Espino D."/>
            <person name="Jungbluth S."/>
            <person name="Walsh D.A."/>
            <person name="Denef V.J."/>
            <person name="McMahon K.D."/>
            <person name="Konstantinidis K.T."/>
            <person name="Eloe-Fadrosh E.A."/>
            <person name="Kyrpides N.C."/>
            <person name="Woyke T."/>
        </authorList>
    </citation>
    <scope>NUCLEOTIDE SEQUENCE</scope>
    <source>
        <strain evidence="2">GVMAG-M-3300020187-37</strain>
    </source>
</reference>
<keyword evidence="1" id="KW-0472">Membrane</keyword>
<protein>
    <recommendedName>
        <fullName evidence="3">Cupin-like domain-containing protein</fullName>
    </recommendedName>
</protein>
<accession>A0A6C0C5I2</accession>
<keyword evidence="1" id="KW-0812">Transmembrane</keyword>
<evidence type="ECO:0000256" key="1">
    <source>
        <dbReference type="SAM" id="Phobius"/>
    </source>
</evidence>
<evidence type="ECO:0000313" key="2">
    <source>
        <dbReference type="EMBL" id="QHS99616.1"/>
    </source>
</evidence>
<evidence type="ECO:0008006" key="3">
    <source>
        <dbReference type="Google" id="ProtNLM"/>
    </source>
</evidence>